<dbReference type="AlphaFoldDB" id="A0A2T9YS32"/>
<comment type="caution">
    <text evidence="3">The sequence shown here is derived from an EMBL/GenBank/DDBJ whole genome shotgun (WGS) entry which is preliminary data.</text>
</comment>
<evidence type="ECO:0008006" key="5">
    <source>
        <dbReference type="Google" id="ProtNLM"/>
    </source>
</evidence>
<dbReference type="PANTHER" id="PTHR46128:SF211">
    <property type="entry name" value="PENTACOTRIPEPTIDE-REPEAT REGION OF PRORP DOMAIN-CONTAINING PROTEIN"/>
    <property type="match status" value="1"/>
</dbReference>
<dbReference type="InterPro" id="IPR050872">
    <property type="entry name" value="PPR_P_subfamily"/>
</dbReference>
<gene>
    <name evidence="3" type="ORF">BB561_001986</name>
</gene>
<proteinExistence type="inferred from homology"/>
<dbReference type="InterPro" id="IPR002885">
    <property type="entry name" value="PPR_rpt"/>
</dbReference>
<dbReference type="PROSITE" id="PS51375">
    <property type="entry name" value="PPR"/>
    <property type="match status" value="1"/>
</dbReference>
<protein>
    <recommendedName>
        <fullName evidence="5">Pentatricopeptide repeat-containing protein</fullName>
    </recommendedName>
</protein>
<sequence length="1166" mass="136035">MLWLKQSDFYLINRFNKELKNKLKHNTRLDFLSVTSDSTMLLYFKNNKHLLFAIKPPINFIGKKDASYRIRRFFQYTAYRQYQTLSKKKNDSATLENIIQYQENNTQKKLDNYLNHMDLPVNLLIIDNGLPKDYKYNAKKSRLKTIETERHQRCLHKLNLLFVEIVCHAIIKAKNVVELVSEKDYHGAILSFESNIKQTISFLKELKILIFDLLDDSKFNFQEYLLIEKSCFLEAYIKLFRFLVTETKNSFLKIANLSNNKKIEFDPEDLLCRIIKLETNLLNVDINMKKNFVNVFKSNIESINHLLFKPETTRPYTDVVLSVLINNSKYKLDFHNSMVYLYLNHTRCFYGLSSSTILLLFKNLQAQNLNNHIISWIFYVSRKQISEEIFIVIFNSLKNLGLRRLKVDNMKYNSTLTKDINLKYIKLTDQIHAANIGPFNSIITESDLNLKEKYIKMTNIRNENLRKLIIIKNSSKLSLNDITKTLIFFLYQSGNMVSIHTLNAYLNSYLSTLHPLSLIKGSPGLWFYYYKKFNQEPNVVSWTIIINNLINRNQLHFAYEIFDMMKLKRGYFPLNSNIIDSKNFRLFTIANFKITSLTKNKNIPADSKNTNLEKISANSSLIEKNHTNTKKNLYTLITGFGINPYSARNNRKKFVLQLPLPNFVTYGTIIRSFADNNDIGNAFLLFEEMLSKKILPSYKLITSCVSLLCNNGKLYDAITLWETYKNFNDRCDLNLEYIENLDLNICVGDAALENGCTKNDLKKYAKKYDFTLAQHVASKLITSCINENINLEEYHKLSRHFDFSKEILIIDDFNFCKLEIALNMAKMFYLMHPKIFYGQTGAKIFNRILKYSITLHTTIFNKENYSLPRDVGLLSEKNLSSTGKNALPEPKAKIIENYIEKSLFIRSSMNIILDVNTFSILLLQLTELAKISKFNLEFETALVNFYGINSEYYTFKKSIFCSYENKQNNFNSENKSILKSEAITFNDCFVEKDTNGTCNYFFKNLKKNLKSSKLDQNLEIRYAYAILAYYTVYYMEQANLGMNWNVLVKSLPPMLLLGINSSILNNKWLKIINHTAESDNFTRFKNLMAEDLNVPENLDLKTTDNNTIYECDCTKKVPLGNNNNEIRPIIIKQLIDSGTNWGSKSLVVNWISENLGSQYLNEIDYA</sequence>
<keyword evidence="4" id="KW-1185">Reference proteome</keyword>
<dbReference type="EMBL" id="MBFR01000063">
    <property type="protein sequence ID" value="PVU95158.1"/>
    <property type="molecule type" value="Genomic_DNA"/>
</dbReference>
<evidence type="ECO:0000256" key="2">
    <source>
        <dbReference type="PROSITE-ProRule" id="PRU00708"/>
    </source>
</evidence>
<evidence type="ECO:0000256" key="1">
    <source>
        <dbReference type="ARBA" id="ARBA00007626"/>
    </source>
</evidence>
<dbReference type="NCBIfam" id="TIGR00756">
    <property type="entry name" value="PPR"/>
    <property type="match status" value="1"/>
</dbReference>
<dbReference type="Proteomes" id="UP000245383">
    <property type="component" value="Unassembled WGS sequence"/>
</dbReference>
<dbReference type="Pfam" id="PF12854">
    <property type="entry name" value="PPR_1"/>
    <property type="match status" value="1"/>
</dbReference>
<comment type="similarity">
    <text evidence="1">Belongs to the PPR family. P subfamily.</text>
</comment>
<feature type="repeat" description="PPR" evidence="2">
    <location>
        <begin position="662"/>
        <end position="696"/>
    </location>
</feature>
<evidence type="ECO:0000313" key="4">
    <source>
        <dbReference type="Proteomes" id="UP000245383"/>
    </source>
</evidence>
<dbReference type="Gene3D" id="1.25.40.10">
    <property type="entry name" value="Tetratricopeptide repeat domain"/>
    <property type="match status" value="1"/>
</dbReference>
<name>A0A2T9YS32_9FUNG</name>
<dbReference type="Pfam" id="PF01535">
    <property type="entry name" value="PPR"/>
    <property type="match status" value="1"/>
</dbReference>
<dbReference type="PANTHER" id="PTHR46128">
    <property type="entry name" value="MITOCHONDRIAL GROUP I INTRON SPLICING FACTOR CCM1"/>
    <property type="match status" value="1"/>
</dbReference>
<evidence type="ECO:0000313" key="3">
    <source>
        <dbReference type="EMBL" id="PVU95158.1"/>
    </source>
</evidence>
<accession>A0A2T9YS32</accession>
<organism evidence="3 4">
    <name type="scientific">Smittium simulii</name>
    <dbReference type="NCBI Taxonomy" id="133385"/>
    <lineage>
        <taxon>Eukaryota</taxon>
        <taxon>Fungi</taxon>
        <taxon>Fungi incertae sedis</taxon>
        <taxon>Zoopagomycota</taxon>
        <taxon>Kickxellomycotina</taxon>
        <taxon>Harpellomycetes</taxon>
        <taxon>Harpellales</taxon>
        <taxon>Legeriomycetaceae</taxon>
        <taxon>Smittium</taxon>
    </lineage>
</organism>
<dbReference type="STRING" id="133385.A0A2T9YS32"/>
<reference evidence="3 4" key="1">
    <citation type="journal article" date="2018" name="MBio">
        <title>Comparative Genomics Reveals the Core Gene Toolbox for the Fungus-Insect Symbiosis.</title>
        <authorList>
            <person name="Wang Y."/>
            <person name="Stata M."/>
            <person name="Wang W."/>
            <person name="Stajich J.E."/>
            <person name="White M.M."/>
            <person name="Moncalvo J.M."/>
        </authorList>
    </citation>
    <scope>NUCLEOTIDE SEQUENCE [LARGE SCALE GENOMIC DNA]</scope>
    <source>
        <strain evidence="3 4">SWE-8-4</strain>
    </source>
</reference>
<dbReference type="InterPro" id="IPR011990">
    <property type="entry name" value="TPR-like_helical_dom_sf"/>
</dbReference>
<dbReference type="OrthoDB" id="185373at2759"/>